<evidence type="ECO:0000313" key="2">
    <source>
        <dbReference type="Proteomes" id="UP000464330"/>
    </source>
</evidence>
<sequence>MDKIIRQLIRRYKTTDPFELANCLKKLLKHTTTLQTI</sequence>
<dbReference type="EMBL" id="CP019717">
    <property type="protein sequence ID" value="QHZ49606.1"/>
    <property type="molecule type" value="Genomic_DNA"/>
</dbReference>
<dbReference type="Proteomes" id="UP000464330">
    <property type="component" value="Chromosome"/>
</dbReference>
<organism evidence="1 2">
    <name type="scientific">Paenibacillus larvae subsp. larvae</name>
    <dbReference type="NCBI Taxonomy" id="147375"/>
    <lineage>
        <taxon>Bacteria</taxon>
        <taxon>Bacillati</taxon>
        <taxon>Bacillota</taxon>
        <taxon>Bacilli</taxon>
        <taxon>Bacillales</taxon>
        <taxon>Paenibacillaceae</taxon>
        <taxon>Paenibacillus</taxon>
    </lineage>
</organism>
<protein>
    <submittedName>
        <fullName evidence="1">Uncharacterized protein</fullName>
    </submittedName>
</protein>
<evidence type="ECO:0000313" key="1">
    <source>
        <dbReference type="EMBL" id="QHZ49606.1"/>
    </source>
</evidence>
<accession>A0A6C0QMY9</accession>
<dbReference type="AlphaFoldDB" id="A0A6C0QMY9"/>
<proteinExistence type="predicted"/>
<gene>
    <name evidence="1" type="ORF">ERICV_00403</name>
</gene>
<reference evidence="1 2" key="1">
    <citation type="journal article" date="2020" name="Int. J. Med. Microbiol.">
        <title>Discovery of Paenibacillus larvae ERIC V: Phenotypic and genomic comparison to genotypes ERIC I-IV reveal different inventories of virulence factors which correlate with epidemiological prevalences of American Foulbrood.</title>
        <authorList>
            <person name="Beims H."/>
            <person name="Bunk B."/>
            <person name="Erler S."/>
            <person name="Mohr K.I."/>
            <person name="Sproer C."/>
            <person name="Pradella S."/>
            <person name="Gunther G."/>
            <person name="Rohde M."/>
            <person name="von der Ohe W."/>
            <person name="Steinert M."/>
        </authorList>
    </citation>
    <scope>NUCLEOTIDE SEQUENCE [LARGE SCALE GENOMIC DNA]</scope>
    <source>
        <strain evidence="1">Eric_V</strain>
    </source>
</reference>
<name>A0A6C0QMY9_9BACL</name>